<dbReference type="GO" id="GO:0090729">
    <property type="term" value="F:toxin activity"/>
    <property type="evidence" value="ECO:0007669"/>
    <property type="project" value="UniProtKB-KW"/>
</dbReference>
<comment type="caution">
    <text evidence="7">The sequence shown here is derived from an EMBL/GenBank/DDBJ whole genome shotgun (WGS) entry which is preliminary data.</text>
</comment>
<dbReference type="InterPro" id="IPR041705">
    <property type="entry name" value="PIN_Sll0205"/>
</dbReference>
<keyword evidence="3 5" id="KW-0479">Metal-binding</keyword>
<keyword evidence="2 5" id="KW-0540">Nuclease</keyword>
<feature type="binding site" evidence="5">
    <location>
        <position position="5"/>
    </location>
    <ligand>
        <name>Mg(2+)</name>
        <dbReference type="ChEBI" id="CHEBI:18420"/>
    </ligand>
</feature>
<keyword evidence="5" id="KW-0800">Toxin</keyword>
<dbReference type="Pfam" id="PF01850">
    <property type="entry name" value="PIN"/>
    <property type="match status" value="1"/>
</dbReference>
<dbReference type="InterPro" id="IPR052919">
    <property type="entry name" value="TA_system_RNase"/>
</dbReference>
<evidence type="ECO:0000256" key="3">
    <source>
        <dbReference type="ARBA" id="ARBA00022723"/>
    </source>
</evidence>
<protein>
    <recommendedName>
        <fullName evidence="5">Ribonuclease VapC</fullName>
        <shortName evidence="5">RNase VapC</shortName>
        <ecNumber evidence="5">3.1.-.-</ecNumber>
    </recommendedName>
    <alternativeName>
        <fullName evidence="5">Toxin VapC</fullName>
    </alternativeName>
</protein>
<proteinExistence type="inferred from homology"/>
<dbReference type="InterPro" id="IPR022907">
    <property type="entry name" value="VapC_family"/>
</dbReference>
<dbReference type="Proteomes" id="UP001204445">
    <property type="component" value="Unassembled WGS sequence"/>
</dbReference>
<dbReference type="EMBL" id="JANUCT010000025">
    <property type="protein sequence ID" value="MCS3904511.1"/>
    <property type="molecule type" value="Genomic_DNA"/>
</dbReference>
<keyword evidence="8" id="KW-1185">Reference proteome</keyword>
<keyword evidence="4 5" id="KW-0378">Hydrolase</keyword>
<keyword evidence="1 5" id="KW-1277">Toxin-antitoxin system</keyword>
<dbReference type="GO" id="GO:0016787">
    <property type="term" value="F:hydrolase activity"/>
    <property type="evidence" value="ECO:0007669"/>
    <property type="project" value="UniProtKB-KW"/>
</dbReference>
<dbReference type="InterPro" id="IPR002716">
    <property type="entry name" value="PIN_dom"/>
</dbReference>
<feature type="domain" description="PIN" evidence="6">
    <location>
        <begin position="2"/>
        <end position="126"/>
    </location>
</feature>
<dbReference type="GO" id="GO:0000287">
    <property type="term" value="F:magnesium ion binding"/>
    <property type="evidence" value="ECO:0007669"/>
    <property type="project" value="UniProtKB-UniRule"/>
</dbReference>
<gene>
    <name evidence="5" type="primary">vapC</name>
    <name evidence="7" type="ORF">J2T55_002550</name>
</gene>
<dbReference type="HAMAP" id="MF_00265">
    <property type="entry name" value="VapC_Nob1"/>
    <property type="match status" value="1"/>
</dbReference>
<comment type="similarity">
    <text evidence="5">Belongs to the PINc/VapC protein family.</text>
</comment>
<dbReference type="InterPro" id="IPR029060">
    <property type="entry name" value="PIN-like_dom_sf"/>
</dbReference>
<feature type="binding site" evidence="5">
    <location>
        <position position="101"/>
    </location>
    <ligand>
        <name>Mg(2+)</name>
        <dbReference type="ChEBI" id="CHEBI:18420"/>
    </ligand>
</feature>
<keyword evidence="5" id="KW-0460">Magnesium</keyword>
<dbReference type="PANTHER" id="PTHR36173">
    <property type="entry name" value="RIBONUCLEASE VAPC16-RELATED"/>
    <property type="match status" value="1"/>
</dbReference>
<dbReference type="CDD" id="cd09872">
    <property type="entry name" value="PIN_Sll0205-like"/>
    <property type="match status" value="1"/>
</dbReference>
<reference evidence="7" key="1">
    <citation type="submission" date="2022-08" db="EMBL/GenBank/DDBJ databases">
        <title>Genomic Encyclopedia of Type Strains, Phase III (KMG-III): the genomes of soil and plant-associated and newly described type strains.</title>
        <authorList>
            <person name="Whitman W."/>
        </authorList>
    </citation>
    <scope>NUCLEOTIDE SEQUENCE</scope>
    <source>
        <strain evidence="7">HMT 1</strain>
    </source>
</reference>
<dbReference type="PANTHER" id="PTHR36173:SF1">
    <property type="entry name" value="RIBONUCLEASE VAPC22"/>
    <property type="match status" value="1"/>
</dbReference>
<accession>A0AAE3L2G2</accession>
<dbReference type="AlphaFoldDB" id="A0AAE3L2G2"/>
<dbReference type="Gene3D" id="3.40.50.1010">
    <property type="entry name" value="5'-nuclease"/>
    <property type="match status" value="1"/>
</dbReference>
<evidence type="ECO:0000313" key="8">
    <source>
        <dbReference type="Proteomes" id="UP001204445"/>
    </source>
</evidence>
<evidence type="ECO:0000256" key="4">
    <source>
        <dbReference type="ARBA" id="ARBA00022801"/>
    </source>
</evidence>
<comment type="cofactor">
    <cofactor evidence="5">
        <name>Mg(2+)</name>
        <dbReference type="ChEBI" id="CHEBI:18420"/>
    </cofactor>
</comment>
<evidence type="ECO:0000313" key="7">
    <source>
        <dbReference type="EMBL" id="MCS3904511.1"/>
    </source>
</evidence>
<dbReference type="SUPFAM" id="SSF88723">
    <property type="entry name" value="PIN domain-like"/>
    <property type="match status" value="1"/>
</dbReference>
<evidence type="ECO:0000256" key="1">
    <source>
        <dbReference type="ARBA" id="ARBA00022649"/>
    </source>
</evidence>
<evidence type="ECO:0000259" key="6">
    <source>
        <dbReference type="Pfam" id="PF01850"/>
    </source>
</evidence>
<evidence type="ECO:0000256" key="5">
    <source>
        <dbReference type="HAMAP-Rule" id="MF_00265"/>
    </source>
</evidence>
<organism evidence="7 8">
    <name type="scientific">Methylohalomonas lacus</name>
    <dbReference type="NCBI Taxonomy" id="398773"/>
    <lineage>
        <taxon>Bacteria</taxon>
        <taxon>Pseudomonadati</taxon>
        <taxon>Pseudomonadota</taxon>
        <taxon>Gammaproteobacteria</taxon>
        <taxon>Methylohalomonadales</taxon>
        <taxon>Methylohalomonadaceae</taxon>
        <taxon>Methylohalomonas</taxon>
    </lineage>
</organism>
<dbReference type="GO" id="GO:0004540">
    <property type="term" value="F:RNA nuclease activity"/>
    <property type="evidence" value="ECO:0007669"/>
    <property type="project" value="InterPro"/>
</dbReference>
<name>A0AAE3L2G2_9GAMM</name>
<comment type="function">
    <text evidence="5">Toxic component of a toxin-antitoxin (TA) system. An RNase.</text>
</comment>
<evidence type="ECO:0000256" key="2">
    <source>
        <dbReference type="ARBA" id="ARBA00022722"/>
    </source>
</evidence>
<dbReference type="EC" id="3.1.-.-" evidence="5"/>
<dbReference type="RefSeq" id="WP_259057578.1">
    <property type="nucleotide sequence ID" value="NZ_JANUCT010000025.1"/>
</dbReference>
<sequence>MIVLDTHAWIWWLSDPDQLSRPARTYIDNVLSESAPVYISSISTWEVAMLVEKGRLELTIDVEDWLAHSEAIDAIEFIPVSNHLALRSVQLPGPFHPDPADRLIVATARYLGLPLITRDSKMHDYPHVQTIW</sequence>